<feature type="non-terminal residue" evidence="1">
    <location>
        <position position="1"/>
    </location>
</feature>
<proteinExistence type="predicted"/>
<name>X1P8Y2_9ZZZZ</name>
<organism evidence="1">
    <name type="scientific">marine sediment metagenome</name>
    <dbReference type="NCBI Taxonomy" id="412755"/>
    <lineage>
        <taxon>unclassified sequences</taxon>
        <taxon>metagenomes</taxon>
        <taxon>ecological metagenomes</taxon>
    </lineage>
</organism>
<reference evidence="1" key="1">
    <citation type="journal article" date="2014" name="Front. Microbiol.">
        <title>High frequency of phylogenetically diverse reductive dehalogenase-homologous genes in deep subseafloor sedimentary metagenomes.</title>
        <authorList>
            <person name="Kawai M."/>
            <person name="Futagami T."/>
            <person name="Toyoda A."/>
            <person name="Takaki Y."/>
            <person name="Nishi S."/>
            <person name="Hori S."/>
            <person name="Arai W."/>
            <person name="Tsubouchi T."/>
            <person name="Morono Y."/>
            <person name="Uchiyama I."/>
            <person name="Ito T."/>
            <person name="Fujiyama A."/>
            <person name="Inagaki F."/>
            <person name="Takami H."/>
        </authorList>
    </citation>
    <scope>NUCLEOTIDE SEQUENCE</scope>
    <source>
        <strain evidence="1">Expedition CK06-06</strain>
    </source>
</reference>
<dbReference type="InterPro" id="IPR038084">
    <property type="entry name" value="PduO/GlcC-like_sf"/>
</dbReference>
<dbReference type="PANTHER" id="PTHR34309:SF10">
    <property type="entry name" value="SLR1406 PROTEIN"/>
    <property type="match status" value="1"/>
</dbReference>
<dbReference type="InterPro" id="IPR052517">
    <property type="entry name" value="GlcG_carb_metab_protein"/>
</dbReference>
<comment type="caution">
    <text evidence="1">The sequence shown here is derived from an EMBL/GenBank/DDBJ whole genome shotgun (WGS) entry which is preliminary data.</text>
</comment>
<dbReference type="PANTHER" id="PTHR34309">
    <property type="entry name" value="SLR1406 PROTEIN"/>
    <property type="match status" value="1"/>
</dbReference>
<dbReference type="AlphaFoldDB" id="X1P8Y2"/>
<dbReference type="SUPFAM" id="SSF143744">
    <property type="entry name" value="GlcG-like"/>
    <property type="match status" value="1"/>
</dbReference>
<dbReference type="InterPro" id="IPR005624">
    <property type="entry name" value="PduO/GlcC-like"/>
</dbReference>
<protein>
    <recommendedName>
        <fullName evidence="2">Heme-binding protein</fullName>
    </recommendedName>
</protein>
<dbReference type="Pfam" id="PF03928">
    <property type="entry name" value="HbpS-like"/>
    <property type="match status" value="1"/>
</dbReference>
<evidence type="ECO:0008006" key="2">
    <source>
        <dbReference type="Google" id="ProtNLM"/>
    </source>
</evidence>
<accession>X1P8Y2</accession>
<dbReference type="Gene3D" id="3.30.450.150">
    <property type="entry name" value="Haem-degrading domain"/>
    <property type="match status" value="1"/>
</dbReference>
<dbReference type="EMBL" id="BARV01033679">
    <property type="protein sequence ID" value="GAI52772.1"/>
    <property type="molecule type" value="Genomic_DNA"/>
</dbReference>
<gene>
    <name evidence="1" type="ORF">S06H3_52893</name>
</gene>
<sequence>PISLVRMDGASPLTARMALNKAYTAASFGIDTRMLNDWFKGAGKDIAWYDDHRLTAVYGGVCIRLGDGSLVGAIGTSGRREDEDEALSFVGLKAIQDVL</sequence>
<evidence type="ECO:0000313" key="1">
    <source>
        <dbReference type="EMBL" id="GAI52772.1"/>
    </source>
</evidence>